<reference evidence="2 3" key="1">
    <citation type="submission" date="2023-05" db="EMBL/GenBank/DDBJ databases">
        <title>Genome sequence of Pinibacter sp. MAH-24.</title>
        <authorList>
            <person name="Huq M.A."/>
        </authorList>
    </citation>
    <scope>NUCLEOTIDE SEQUENCE [LARGE SCALE GENOMIC DNA]</scope>
    <source>
        <strain evidence="2 3">MAH-24</strain>
    </source>
</reference>
<keyword evidence="1" id="KW-0812">Transmembrane</keyword>
<evidence type="ECO:0000256" key="1">
    <source>
        <dbReference type="SAM" id="Phobius"/>
    </source>
</evidence>
<keyword evidence="1" id="KW-1133">Transmembrane helix</keyword>
<evidence type="ECO:0000313" key="3">
    <source>
        <dbReference type="Proteomes" id="UP001226434"/>
    </source>
</evidence>
<dbReference type="Proteomes" id="UP001226434">
    <property type="component" value="Unassembled WGS sequence"/>
</dbReference>
<organism evidence="2 3">
    <name type="scientific">Pinibacter soli</name>
    <dbReference type="NCBI Taxonomy" id="3044211"/>
    <lineage>
        <taxon>Bacteria</taxon>
        <taxon>Pseudomonadati</taxon>
        <taxon>Bacteroidota</taxon>
        <taxon>Chitinophagia</taxon>
        <taxon>Chitinophagales</taxon>
        <taxon>Chitinophagaceae</taxon>
        <taxon>Pinibacter</taxon>
    </lineage>
</organism>
<gene>
    <name evidence="2" type="ORF">QJ048_07705</name>
</gene>
<accession>A0ABT6RCQ5</accession>
<protein>
    <submittedName>
        <fullName evidence="2">Uncharacterized protein</fullName>
    </submittedName>
</protein>
<keyword evidence="3" id="KW-1185">Reference proteome</keyword>
<dbReference type="RefSeq" id="WP_282333769.1">
    <property type="nucleotide sequence ID" value="NZ_JASBRG010000005.1"/>
</dbReference>
<evidence type="ECO:0000313" key="2">
    <source>
        <dbReference type="EMBL" id="MDI3319652.1"/>
    </source>
</evidence>
<dbReference type="EMBL" id="JASBRG010000005">
    <property type="protein sequence ID" value="MDI3319652.1"/>
    <property type="molecule type" value="Genomic_DNA"/>
</dbReference>
<name>A0ABT6RCQ5_9BACT</name>
<comment type="caution">
    <text evidence="2">The sequence shown here is derived from an EMBL/GenBank/DDBJ whole genome shotgun (WGS) entry which is preliminary data.</text>
</comment>
<proteinExistence type="predicted"/>
<keyword evidence="1" id="KW-0472">Membrane</keyword>
<feature type="transmembrane region" description="Helical" evidence="1">
    <location>
        <begin position="21"/>
        <end position="42"/>
    </location>
</feature>
<sequence length="125" mass="14304">MLITYFKITLQNLSGSKLISGIDLFGVAIATACCLIMLLYILTELSFDKHQSNTKDIYIIRSENYWRLSRKKSVAIVRLSTSRLKTDIQNATWTLNMNVAKTSLQIKEGKDCQYQSACMKRLKTE</sequence>